<proteinExistence type="predicted"/>
<protein>
    <recommendedName>
        <fullName evidence="1">Glyoxalase-like domain-containing protein</fullName>
    </recommendedName>
</protein>
<reference evidence="3" key="1">
    <citation type="submission" date="2019-09" db="EMBL/GenBank/DDBJ databases">
        <title>Mumia zhuanghuii sp. nov. isolated from the intestinal contents of plateau pika (Ochotona curzoniae) in the Qinghai-Tibet plateau of China.</title>
        <authorList>
            <person name="Tian Z."/>
        </authorList>
    </citation>
    <scope>NUCLEOTIDE SEQUENCE [LARGE SCALE GENOMIC DNA]</scope>
    <source>
        <strain evidence="3">JCM 30598</strain>
    </source>
</reference>
<keyword evidence="3" id="KW-1185">Reference proteome</keyword>
<evidence type="ECO:0000313" key="3">
    <source>
        <dbReference type="Proteomes" id="UP000325827"/>
    </source>
</evidence>
<dbReference type="Proteomes" id="UP000325827">
    <property type="component" value="Unassembled WGS sequence"/>
</dbReference>
<dbReference type="AlphaFoldDB" id="A0A5J5J6B4"/>
<dbReference type="InterPro" id="IPR029068">
    <property type="entry name" value="Glyas_Bleomycin-R_OHBP_Dase"/>
</dbReference>
<dbReference type="OrthoDB" id="15077at2"/>
<organism evidence="2 3">
    <name type="scientific">Microbacterium rhizomatis</name>
    <dbReference type="NCBI Taxonomy" id="1631477"/>
    <lineage>
        <taxon>Bacteria</taxon>
        <taxon>Bacillati</taxon>
        <taxon>Actinomycetota</taxon>
        <taxon>Actinomycetes</taxon>
        <taxon>Micrococcales</taxon>
        <taxon>Microbacteriaceae</taxon>
        <taxon>Microbacterium</taxon>
    </lineage>
</organism>
<feature type="domain" description="Glyoxalase-like" evidence="1">
    <location>
        <begin position="125"/>
        <end position="213"/>
    </location>
</feature>
<dbReference type="EMBL" id="VYSA01000001">
    <property type="protein sequence ID" value="KAA9110664.1"/>
    <property type="molecule type" value="Genomic_DNA"/>
</dbReference>
<evidence type="ECO:0000259" key="1">
    <source>
        <dbReference type="Pfam" id="PF18029"/>
    </source>
</evidence>
<gene>
    <name evidence="2" type="ORF">F6B43_03135</name>
</gene>
<accession>A0A5J5J6B4</accession>
<dbReference type="Gene3D" id="3.10.180.10">
    <property type="entry name" value="2,3-Dihydroxybiphenyl 1,2-Dioxygenase, domain 1"/>
    <property type="match status" value="1"/>
</dbReference>
<comment type="caution">
    <text evidence="2">The sequence shown here is derived from an EMBL/GenBank/DDBJ whole genome shotgun (WGS) entry which is preliminary data.</text>
</comment>
<dbReference type="Pfam" id="PF18029">
    <property type="entry name" value="Glyoxalase_6"/>
    <property type="match status" value="1"/>
</dbReference>
<dbReference type="RefSeq" id="WP_150447438.1">
    <property type="nucleotide sequence ID" value="NZ_VYSA01000001.1"/>
</dbReference>
<evidence type="ECO:0000313" key="2">
    <source>
        <dbReference type="EMBL" id="KAA9110664.1"/>
    </source>
</evidence>
<name>A0A5J5J6B4_9MICO</name>
<dbReference type="InterPro" id="IPR041581">
    <property type="entry name" value="Glyoxalase_6"/>
</dbReference>
<sequence>MPEDDDSEHITSADFRASPGVDDWRVTFAGPQTHYPCPDLATGLRLVEAAVDASAETGVAPDIDLRPEGVSVVIRHDIEVKMTRAGVELAQRISRSAAGLGLTADISRIQSMQLAIAQGADVDVQDFWVTALGYRLVMDGEAIDPLRRNPPLWFHRLESGVNGRGRTHIDVSIPAGLAHDRVDAALAAGGRLAPSSNVPAWWSLASPDNHGVDIAAWPDGG</sequence>